<feature type="compositionally biased region" description="Low complexity" evidence="4">
    <location>
        <begin position="56"/>
        <end position="77"/>
    </location>
</feature>
<comment type="caution">
    <text evidence="5">The sequence shown here is derived from an EMBL/GenBank/DDBJ whole genome shotgun (WGS) entry which is preliminary data.</text>
</comment>
<dbReference type="Gene3D" id="2.130.10.130">
    <property type="entry name" value="Integrin alpha, N-terminal"/>
    <property type="match status" value="3"/>
</dbReference>
<dbReference type="SUPFAM" id="SSF69318">
    <property type="entry name" value="Integrin alpha N-terminal domain"/>
    <property type="match status" value="1"/>
</dbReference>
<feature type="region of interest" description="Disordered" evidence="4">
    <location>
        <begin position="56"/>
        <end position="94"/>
    </location>
</feature>
<name>A0ABQ7FH56_9ACTN</name>
<gene>
    <name evidence="5" type="ORF">GCU69_18000</name>
</gene>
<evidence type="ECO:0000313" key="6">
    <source>
        <dbReference type="Proteomes" id="UP000621266"/>
    </source>
</evidence>
<keyword evidence="1" id="KW-0732">Signal</keyword>
<proteinExistence type="predicted"/>
<evidence type="ECO:0000313" key="5">
    <source>
        <dbReference type="EMBL" id="KAF4407699.1"/>
    </source>
</evidence>
<sequence>MDTRLRPGEPRGAPGTLRPRRSPGGSVHRLPPTLLTARCAIVAALITLPALPAASAASAAPGDYPSGPRSAGAAAPDFDGDGHADTVTAAPGGTVAGQENAGYLTVVHGSGPGADVTRHKLLHQELGGVPGQAAPGARFGGRTVARDLDGDGRTDLAVRGAGGSSAMILWGSAEGLAEGTELPEAAGTDGENLIGGDFNGDGHADLVGGSTVSEEWGDLRVLYGPFGRDGSPAATGDLATPHVYEPRDLVSGDVTGDGKDDLVSLHDFEEMSERTNFWRGTADGLEADEDTLQGADTATVGDVDGDGYGDIVMRTVPGGVVENLPYDEGTLKVVYGSADGPSTRTAVIDQDTAGVPGTGEDGDQLGASLAAGDVNGDGFADIAAGVPYEDIDGVGADAGAVVLLKGSADGLTGRGAQAFHQNTAGVPGTGERGDAFGTGLALLDTDGDGRDDLAAGAPGEDGDTRDPGAGWVLRGSGGGLTTDGVVSYGPNAFPGAPRAGARLGESYPR</sequence>
<keyword evidence="2" id="KW-0677">Repeat</keyword>
<feature type="region of interest" description="Disordered" evidence="4">
    <location>
        <begin position="447"/>
        <end position="476"/>
    </location>
</feature>
<protein>
    <submittedName>
        <fullName evidence="5">Esterase</fullName>
    </submittedName>
</protein>
<reference evidence="5 6" key="1">
    <citation type="submission" date="2019-10" db="EMBL/GenBank/DDBJ databases">
        <title>Streptomyces tenebrisbrunneis sp.nov., an endogenous actinomycete isolated from of Lycium ruthenicum.</title>
        <authorList>
            <person name="Ma L."/>
        </authorList>
    </citation>
    <scope>NUCLEOTIDE SEQUENCE [LARGE SCALE GENOMIC DNA]</scope>
    <source>
        <strain evidence="5 6">TRM 66187</strain>
    </source>
</reference>
<dbReference type="Pfam" id="PF01839">
    <property type="entry name" value="FG-GAP"/>
    <property type="match status" value="3"/>
</dbReference>
<dbReference type="EMBL" id="WHPN01000301">
    <property type="protein sequence ID" value="KAF4407699.1"/>
    <property type="molecule type" value="Genomic_DNA"/>
</dbReference>
<evidence type="ECO:0000256" key="4">
    <source>
        <dbReference type="SAM" id="MobiDB-lite"/>
    </source>
</evidence>
<keyword evidence="6" id="KW-1185">Reference proteome</keyword>
<dbReference type="InterPro" id="IPR013519">
    <property type="entry name" value="Int_alpha_beta-p"/>
</dbReference>
<dbReference type="InterPro" id="IPR028994">
    <property type="entry name" value="Integrin_alpha_N"/>
</dbReference>
<dbReference type="PROSITE" id="PS51470">
    <property type="entry name" value="FG_GAP"/>
    <property type="match status" value="2"/>
</dbReference>
<dbReference type="InterPro" id="IPR013517">
    <property type="entry name" value="FG-GAP"/>
</dbReference>
<accession>A0ABQ7FH56</accession>
<dbReference type="Proteomes" id="UP000621266">
    <property type="component" value="Unassembled WGS sequence"/>
</dbReference>
<dbReference type="SMART" id="SM00191">
    <property type="entry name" value="Int_alpha"/>
    <property type="match status" value="5"/>
</dbReference>
<keyword evidence="3" id="KW-0325">Glycoprotein</keyword>
<evidence type="ECO:0000256" key="2">
    <source>
        <dbReference type="ARBA" id="ARBA00022737"/>
    </source>
</evidence>
<dbReference type="PANTHER" id="PTHR46580">
    <property type="entry name" value="SENSOR KINASE-RELATED"/>
    <property type="match status" value="1"/>
</dbReference>
<evidence type="ECO:0000256" key="3">
    <source>
        <dbReference type="ARBA" id="ARBA00023180"/>
    </source>
</evidence>
<feature type="region of interest" description="Disordered" evidence="4">
    <location>
        <begin position="489"/>
        <end position="509"/>
    </location>
</feature>
<feature type="region of interest" description="Disordered" evidence="4">
    <location>
        <begin position="1"/>
        <end position="29"/>
    </location>
</feature>
<evidence type="ECO:0000256" key="1">
    <source>
        <dbReference type="ARBA" id="ARBA00022729"/>
    </source>
</evidence>
<dbReference type="Pfam" id="PF13517">
    <property type="entry name" value="FG-GAP_3"/>
    <property type="match status" value="1"/>
</dbReference>
<organism evidence="5 6">
    <name type="scientific">Streptomyces lycii</name>
    <dbReference type="NCBI Taxonomy" id="2654337"/>
    <lineage>
        <taxon>Bacteria</taxon>
        <taxon>Bacillati</taxon>
        <taxon>Actinomycetota</taxon>
        <taxon>Actinomycetes</taxon>
        <taxon>Kitasatosporales</taxon>
        <taxon>Streptomycetaceae</taxon>
        <taxon>Streptomyces</taxon>
    </lineage>
</organism>